<sequence length="157" mass="18130">GERTPLHHLLPGRARTSRRRRRRGHSSRWGPHRRTRRRGAGLRGRRHRQQPALRRRRRPGADPHLGRPPGRHGQGRPGHGHPAPDARRAGLRPHPHRPGHRWRLTHRAPGRDPDVDRLLAAPSRRHLGRRRASRRGLLHDVHRAGLPHRGLGDRRGV</sequence>
<protein>
    <submittedName>
        <fullName evidence="2">YbaK/prolyl-tRNA synthetase associated region</fullName>
    </submittedName>
</protein>
<name>A0A6J4P2E1_9ACTN</name>
<evidence type="ECO:0000256" key="1">
    <source>
        <dbReference type="SAM" id="MobiDB-lite"/>
    </source>
</evidence>
<feature type="non-terminal residue" evidence="2">
    <location>
        <position position="1"/>
    </location>
</feature>
<dbReference type="GO" id="GO:0004812">
    <property type="term" value="F:aminoacyl-tRNA ligase activity"/>
    <property type="evidence" value="ECO:0007669"/>
    <property type="project" value="UniProtKB-KW"/>
</dbReference>
<gene>
    <name evidence="2" type="ORF">AVDCRST_MAG06-2430</name>
</gene>
<feature type="non-terminal residue" evidence="2">
    <location>
        <position position="157"/>
    </location>
</feature>
<keyword evidence="2" id="KW-0436">Ligase</keyword>
<accession>A0A6J4P2E1</accession>
<dbReference type="AlphaFoldDB" id="A0A6J4P2E1"/>
<dbReference type="EMBL" id="CADCUP010000161">
    <property type="protein sequence ID" value="CAA9404408.1"/>
    <property type="molecule type" value="Genomic_DNA"/>
</dbReference>
<evidence type="ECO:0000313" key="2">
    <source>
        <dbReference type="EMBL" id="CAA9404408.1"/>
    </source>
</evidence>
<organism evidence="2">
    <name type="scientific">uncultured Nocardioides sp</name>
    <dbReference type="NCBI Taxonomy" id="198441"/>
    <lineage>
        <taxon>Bacteria</taxon>
        <taxon>Bacillati</taxon>
        <taxon>Actinomycetota</taxon>
        <taxon>Actinomycetes</taxon>
        <taxon>Propionibacteriales</taxon>
        <taxon>Nocardioidaceae</taxon>
        <taxon>Nocardioides</taxon>
        <taxon>environmental samples</taxon>
    </lineage>
</organism>
<feature type="region of interest" description="Disordered" evidence="1">
    <location>
        <begin position="1"/>
        <end position="116"/>
    </location>
</feature>
<keyword evidence="2" id="KW-0030">Aminoacyl-tRNA synthetase</keyword>
<feature type="compositionally biased region" description="Basic residues" evidence="1">
    <location>
        <begin position="15"/>
        <end position="58"/>
    </location>
</feature>
<reference evidence="2" key="1">
    <citation type="submission" date="2020-02" db="EMBL/GenBank/DDBJ databases">
        <authorList>
            <person name="Meier V. D."/>
        </authorList>
    </citation>
    <scope>NUCLEOTIDE SEQUENCE</scope>
    <source>
        <strain evidence="2">AVDCRST_MAG06</strain>
    </source>
</reference>
<proteinExistence type="predicted"/>
<feature type="compositionally biased region" description="Basic residues" evidence="1">
    <location>
        <begin position="89"/>
        <end position="108"/>
    </location>
</feature>